<evidence type="ECO:0000313" key="1">
    <source>
        <dbReference type="Proteomes" id="UP000887576"/>
    </source>
</evidence>
<reference evidence="2" key="1">
    <citation type="submission" date="2022-11" db="UniProtKB">
        <authorList>
            <consortium name="WormBaseParasite"/>
        </authorList>
    </citation>
    <scope>IDENTIFICATION</scope>
</reference>
<protein>
    <submittedName>
        <fullName evidence="2">Uncharacterized protein</fullName>
    </submittedName>
</protein>
<proteinExistence type="predicted"/>
<name>A0AC34RG89_9BILA</name>
<sequence>MSEKKPQPDGRRCKRLTGHVDREGLNHPRVDELVETNARAAAVRRRPLCHTEAIVSLTSEADYVYARYRNFRVACVGQANFDSFLASHKAYFCVAITFKVALSQSGREDVWKSFLSNVKQVVFKGHVPHELFRSVLPSLPIQRMVNTPNYVDDEKYVDDLIQALNPETTCLELDMRSFRDDVAASYIVSGLCHVVENSTNSKLTSVLLKSVADGRAAEYMLDGIQRLTKYVQDIHVQLEDMSDVDIISLLRQHGFKMLAARTVDNKFYVEFQRHFENNVEPQQERPPSRQALTYAEVVASPARSRRSSSVARTPSAPPRREDVSDKKSNVDGQSQATSAAQVSNVDVPSQSTSAAQALTVDVPSQATSGAQVSNVDVPSQSTWGAKAFNAEKKSQATAEATSAPQASNVEQKKADGQSSQHVSPVKGQGGTEQRQQSTLNDSQLLAHPPKLPTLNVAAVPTNVDGQPVASSSVQASLSPDEVAKNFAALAANERKKENAVASTSVASLPRKRFTREKTKEELEAEKKRDGPQVPDATRTRRPSPLRRPSTNVAQPQQPNLTSTNVAQPQQPNFTSSYVTEPQQPNFTSSYVTEPQQRNFTSSYVEQPQQQNFTSSYMTGAAQTLTRGQGNVAYTQRRGSPLYEWNRRSGDYMLDALMDPTQGHVNAMEFTARNYNVEDPILFGAMNRKQEVTTLTWHERCFEAVFSNEDKFSFSYERLHSFFRSNVASRHLVIRQTYRNTKTYMERFAGMSQAIRGFMKLVRSVDVAGVYNMQQMESLIGEIVDLEEMVHTRACYDIVGNLSLLFKFISLKCTSIWYDGRESSLPRMIDILHAFVDQNMEHKRNKYDRVFLCGELWPVKADAEKAISLCIEWMKPDSALTLLTNQPIDDHLTKWLVNGGFEVTHIGSYYKSPRSEDVADYLLTFITMMNPNEKPPGGKPLLVDVARCNVMPLTLNDGVVQLEFGLSKFTAKFDNGAACERHVDGLFNLLKKHRAHQRIHIQFNEFTEDVDIINVAEWKEFFQHTFHVKIIGYVPIRALINMLHSKDFNTTVLTLFMNYNLEEHINALDYGVCGAKNLFLDFKTSGMSAIQILRRMARTAQNPDMLQYRLVANNVEEETNQCLQHLEDFTCDLDDVSLYVVEWTNNVATTLQNRGYNVPGDQVGAAAITEFAATERLGLSKSYVDLLKTTYEIFPDQTCKKFGGSNNNDRVRRLYFRGNIFEAQFVGGEKHTTSMDHLMDFVATCKACEVFVVVNMPERDRDTSNAFSKFAVVADLLPGFLEEVRHIEFGGTFNSRHIQHWLPNVTNAVIVKMRDFQSDGGRLKDVVELLPNNVDVFYFDARGTAETSFLGNLTYFYEGAKRRPKKFNRLCLAVTSCPLYKDFVDSLTNCAALISANGCLTVITDYTCDQDIVNWMNHMRFQGPFVGEYAEKPGCIGIKKYYVWCGKIARSRVQVAFSVE</sequence>
<evidence type="ECO:0000313" key="2">
    <source>
        <dbReference type="WBParaSite" id="JU765_v2.g6435.t1"/>
    </source>
</evidence>
<dbReference type="WBParaSite" id="JU765_v2.g6435.t1">
    <property type="protein sequence ID" value="JU765_v2.g6435.t1"/>
    <property type="gene ID" value="JU765_v2.g6435"/>
</dbReference>
<organism evidence="1 2">
    <name type="scientific">Panagrolaimus sp. JU765</name>
    <dbReference type="NCBI Taxonomy" id="591449"/>
    <lineage>
        <taxon>Eukaryota</taxon>
        <taxon>Metazoa</taxon>
        <taxon>Ecdysozoa</taxon>
        <taxon>Nematoda</taxon>
        <taxon>Chromadorea</taxon>
        <taxon>Rhabditida</taxon>
        <taxon>Tylenchina</taxon>
        <taxon>Panagrolaimomorpha</taxon>
        <taxon>Panagrolaimoidea</taxon>
        <taxon>Panagrolaimidae</taxon>
        <taxon>Panagrolaimus</taxon>
    </lineage>
</organism>
<accession>A0AC34RG89</accession>
<dbReference type="Proteomes" id="UP000887576">
    <property type="component" value="Unplaced"/>
</dbReference>